<feature type="non-terminal residue" evidence="1">
    <location>
        <position position="1"/>
    </location>
</feature>
<dbReference type="EMBL" id="CAXAMN010010331">
    <property type="protein sequence ID" value="CAK9031464.1"/>
    <property type="molecule type" value="Genomic_DNA"/>
</dbReference>
<gene>
    <name evidence="1" type="ORF">CCMP2556_LOCUS18297</name>
</gene>
<organism evidence="1 2">
    <name type="scientific">Durusdinium trenchii</name>
    <dbReference type="NCBI Taxonomy" id="1381693"/>
    <lineage>
        <taxon>Eukaryota</taxon>
        <taxon>Sar</taxon>
        <taxon>Alveolata</taxon>
        <taxon>Dinophyceae</taxon>
        <taxon>Suessiales</taxon>
        <taxon>Symbiodiniaceae</taxon>
        <taxon>Durusdinium</taxon>
    </lineage>
</organism>
<comment type="caution">
    <text evidence="1">The sequence shown here is derived from an EMBL/GenBank/DDBJ whole genome shotgun (WGS) entry which is preliminary data.</text>
</comment>
<sequence length="129" mass="14054">KRRHPHLASPKNLVSNLHVSHPDASCDPCCMPFLKHTRLAQLGSDGPWESRPPAIRQLSWTIRVHGHLGELAVKANALLVSASALASCQQLHDALRSAEMSQAIYRDLGHAEGLGDAERFVGVVKEALQ</sequence>
<dbReference type="Proteomes" id="UP001642484">
    <property type="component" value="Unassembled WGS sequence"/>
</dbReference>
<evidence type="ECO:0000313" key="2">
    <source>
        <dbReference type="Proteomes" id="UP001642484"/>
    </source>
</evidence>
<keyword evidence="2" id="KW-1185">Reference proteome</keyword>
<feature type="non-terminal residue" evidence="1">
    <location>
        <position position="129"/>
    </location>
</feature>
<reference evidence="1 2" key="1">
    <citation type="submission" date="2024-02" db="EMBL/GenBank/DDBJ databases">
        <authorList>
            <person name="Chen Y."/>
            <person name="Shah S."/>
            <person name="Dougan E. K."/>
            <person name="Thang M."/>
            <person name="Chan C."/>
        </authorList>
    </citation>
    <scope>NUCLEOTIDE SEQUENCE [LARGE SCALE GENOMIC DNA]</scope>
</reference>
<name>A0ABP0KZP0_9DINO</name>
<evidence type="ECO:0000313" key="1">
    <source>
        <dbReference type="EMBL" id="CAK9031464.1"/>
    </source>
</evidence>
<protein>
    <submittedName>
        <fullName evidence="1">Uncharacterized protein</fullName>
    </submittedName>
</protein>
<proteinExistence type="predicted"/>
<accession>A0ABP0KZP0</accession>